<name>A0A4R2KXG6_9GAMM</name>
<evidence type="ECO:0000313" key="2">
    <source>
        <dbReference type="Proteomes" id="UP000294980"/>
    </source>
</evidence>
<dbReference type="Proteomes" id="UP000294980">
    <property type="component" value="Unassembled WGS sequence"/>
</dbReference>
<reference evidence="1 2" key="1">
    <citation type="submission" date="2019-03" db="EMBL/GenBank/DDBJ databases">
        <title>Genomic Encyclopedia of Type Strains, Phase IV (KMG-IV): sequencing the most valuable type-strain genomes for metagenomic binning, comparative biology and taxonomic classification.</title>
        <authorList>
            <person name="Goeker M."/>
        </authorList>
    </citation>
    <scope>NUCLEOTIDE SEQUENCE [LARGE SCALE GENOMIC DNA]</scope>
    <source>
        <strain evidence="1 2">DSM 23344</strain>
    </source>
</reference>
<dbReference type="SUPFAM" id="SSF53474">
    <property type="entry name" value="alpha/beta-Hydrolases"/>
    <property type="match status" value="1"/>
</dbReference>
<accession>A0A4R2KXG6</accession>
<dbReference type="AlphaFoldDB" id="A0A4R2KXG6"/>
<gene>
    <name evidence="1" type="ORF">EV688_102219</name>
</gene>
<dbReference type="InterPro" id="IPR029058">
    <property type="entry name" value="AB_hydrolase_fold"/>
</dbReference>
<comment type="caution">
    <text evidence="1">The sequence shown here is derived from an EMBL/GenBank/DDBJ whole genome shotgun (WGS) entry which is preliminary data.</text>
</comment>
<dbReference type="EMBL" id="SLWX01000002">
    <property type="protein sequence ID" value="TCO77762.1"/>
    <property type="molecule type" value="Genomic_DNA"/>
</dbReference>
<keyword evidence="2" id="KW-1185">Reference proteome</keyword>
<dbReference type="Gene3D" id="3.40.50.1820">
    <property type="entry name" value="alpha/beta hydrolase"/>
    <property type="match status" value="1"/>
</dbReference>
<evidence type="ECO:0000313" key="1">
    <source>
        <dbReference type="EMBL" id="TCO77762.1"/>
    </source>
</evidence>
<organism evidence="1 2">
    <name type="scientific">Chromatocurvus halotolerans</name>
    <dbReference type="NCBI Taxonomy" id="1132028"/>
    <lineage>
        <taxon>Bacteria</taxon>
        <taxon>Pseudomonadati</taxon>
        <taxon>Pseudomonadota</taxon>
        <taxon>Gammaproteobacteria</taxon>
        <taxon>Cellvibrionales</taxon>
        <taxon>Halieaceae</taxon>
        <taxon>Chromatocurvus</taxon>
    </lineage>
</organism>
<protein>
    <submittedName>
        <fullName evidence="1">Esterase/lipase</fullName>
    </submittedName>
</protein>
<proteinExistence type="predicted"/>
<sequence>MDEGPLPPPVAMSVDMPPPHPLLALTEVHRVVIEAASLSLASRFLDRAPRGDGHPVMVLPGFLGSDGYTASLRRYLTRQGYAVHGWGLGRNLGPREGVLEGLLERIEFLGDRYQCAVSLIGHSLGGIFARELAREAPERVRQVISLGSPFGEGRWTGSYPSRLFSSLNPPEEIPVAEDLLPNAPPVPTTAIYSRGDGIVNWRTARQHPEFGHARAQSIEVRGSHCGMTLNPSVWFLLAERLAQPADGWQPFERRHWTALVYPAAAD</sequence>